<name>A0A8S4C4M5_9ACAR</name>
<dbReference type="Proteomes" id="UP000837675">
    <property type="component" value="Unassembled WGS sequence"/>
</dbReference>
<keyword evidence="2" id="KW-1185">Reference proteome</keyword>
<sequence length="53" mass="6240">MGSILVNKEIMKSKYIGLADFRKLVTGNDAYYVDKSLFYTTCDIEYRRCDIDY</sequence>
<evidence type="ECO:0000313" key="2">
    <source>
        <dbReference type="Proteomes" id="UP000837675"/>
    </source>
</evidence>
<evidence type="ECO:0000313" key="1">
    <source>
        <dbReference type="EMBL" id="CAG7591020.1"/>
    </source>
</evidence>
<gene>
    <name evidence="1" type="ORF">MHYMCMPASI_00379</name>
</gene>
<organism evidence="1 2">
    <name type="scientific">Hyalomma marginatum</name>
    <dbReference type="NCBI Taxonomy" id="34627"/>
    <lineage>
        <taxon>Eukaryota</taxon>
        <taxon>Metazoa</taxon>
        <taxon>Ecdysozoa</taxon>
        <taxon>Arthropoda</taxon>
        <taxon>Chelicerata</taxon>
        <taxon>Arachnida</taxon>
        <taxon>Acari</taxon>
        <taxon>Parasitiformes</taxon>
        <taxon>Ixodida</taxon>
        <taxon>Ixodoidea</taxon>
        <taxon>Ixodidae</taxon>
        <taxon>Hyalomminae</taxon>
        <taxon>Hyalomma</taxon>
    </lineage>
</organism>
<dbReference type="EMBL" id="CAJVAF010000148">
    <property type="protein sequence ID" value="CAG7591020.1"/>
    <property type="molecule type" value="Genomic_DNA"/>
</dbReference>
<comment type="caution">
    <text evidence="1">The sequence shown here is derived from an EMBL/GenBank/DDBJ whole genome shotgun (WGS) entry which is preliminary data.</text>
</comment>
<protein>
    <submittedName>
        <fullName evidence="1">Uncharacterized protein</fullName>
    </submittedName>
</protein>
<accession>A0A8S4C4M5</accession>
<proteinExistence type="predicted"/>
<dbReference type="AlphaFoldDB" id="A0A8S4C4M5"/>
<reference evidence="1" key="1">
    <citation type="submission" date="2021-06" db="EMBL/GenBank/DDBJ databases">
        <authorList>
            <person name="Nardi T."/>
            <person name="Nardi T."/>
        </authorList>
    </citation>
    <scope>NUCLEOTIDE SEQUENCE</scope>
</reference>